<dbReference type="RefSeq" id="WP_160459035.1">
    <property type="nucleotide sequence ID" value="NZ_WTRX01000516.1"/>
</dbReference>
<dbReference type="SUPFAM" id="SSF140670">
    <property type="entry name" value="YoaC-like"/>
    <property type="match status" value="1"/>
</dbReference>
<dbReference type="InterPro" id="IPR015079">
    <property type="entry name" value="DUF1889"/>
</dbReference>
<reference evidence="1 2" key="1">
    <citation type="submission" date="2019-12" db="EMBL/GenBank/DDBJ databases">
        <title>Enteriobacteria Tanzani isolates_8377-8380.</title>
        <authorList>
            <person name="Subbiah M."/>
            <person name="Call D."/>
        </authorList>
    </citation>
    <scope>NUCLEOTIDE SEQUENCE [LARGE SCALE GENOMIC DNA]</scope>
    <source>
        <strain evidence="1 2">8378wB3</strain>
    </source>
</reference>
<feature type="non-terminal residue" evidence="1">
    <location>
        <position position="25"/>
    </location>
</feature>
<dbReference type="InterPro" id="IPR037210">
    <property type="entry name" value="YoaC-like_sf"/>
</dbReference>
<proteinExistence type="predicted"/>
<dbReference type="EMBL" id="WTRX01000516">
    <property type="protein sequence ID" value="MWU34591.1"/>
    <property type="molecule type" value="Genomic_DNA"/>
</dbReference>
<organism evidence="1 2">
    <name type="scientific">Escherichia coli</name>
    <dbReference type="NCBI Taxonomy" id="562"/>
    <lineage>
        <taxon>Bacteria</taxon>
        <taxon>Pseudomonadati</taxon>
        <taxon>Pseudomonadota</taxon>
        <taxon>Gammaproteobacteria</taxon>
        <taxon>Enterobacterales</taxon>
        <taxon>Enterobacteriaceae</taxon>
        <taxon>Escherichia</taxon>
    </lineage>
</organism>
<comment type="caution">
    <text evidence="1">The sequence shown here is derived from an EMBL/GenBank/DDBJ whole genome shotgun (WGS) entry which is preliminary data.</text>
</comment>
<name>A0AAW9X978_ECOLX</name>
<accession>A0AAW9X978</accession>
<evidence type="ECO:0000313" key="1">
    <source>
        <dbReference type="EMBL" id="MWU34591.1"/>
    </source>
</evidence>
<sequence>MPAVIDKALDFIGGMNTSEPVPQSM</sequence>
<gene>
    <name evidence="1" type="ORF">GP944_28920</name>
</gene>
<evidence type="ECO:0000313" key="2">
    <source>
        <dbReference type="Proteomes" id="UP000441160"/>
    </source>
</evidence>
<protein>
    <submittedName>
        <fullName evidence="1">DUF1889 family protein</fullName>
    </submittedName>
</protein>
<dbReference type="Pfam" id="PF08986">
    <property type="entry name" value="DUF1889"/>
    <property type="match status" value="1"/>
</dbReference>
<dbReference type="AlphaFoldDB" id="A0AAW9X978"/>
<dbReference type="Proteomes" id="UP000441160">
    <property type="component" value="Unassembled WGS sequence"/>
</dbReference>